<dbReference type="EMBL" id="QJKJ01011413">
    <property type="protein sequence ID" value="RDX71251.1"/>
    <property type="molecule type" value="Genomic_DNA"/>
</dbReference>
<proteinExistence type="predicted"/>
<keyword evidence="1" id="KW-0472">Membrane</keyword>
<evidence type="ECO:0000313" key="2">
    <source>
        <dbReference type="EMBL" id="RDX71251.1"/>
    </source>
</evidence>
<comment type="caution">
    <text evidence="2">The sequence shown here is derived from an EMBL/GenBank/DDBJ whole genome shotgun (WGS) entry which is preliminary data.</text>
</comment>
<protein>
    <submittedName>
        <fullName evidence="2">Uncharacterized protein</fullName>
    </submittedName>
</protein>
<feature type="non-terminal residue" evidence="2">
    <location>
        <position position="1"/>
    </location>
</feature>
<gene>
    <name evidence="2" type="ORF">CR513_49434</name>
</gene>
<keyword evidence="1" id="KW-0812">Transmembrane</keyword>
<evidence type="ECO:0000313" key="3">
    <source>
        <dbReference type="Proteomes" id="UP000257109"/>
    </source>
</evidence>
<feature type="transmembrane region" description="Helical" evidence="1">
    <location>
        <begin position="53"/>
        <end position="76"/>
    </location>
</feature>
<keyword evidence="3" id="KW-1185">Reference proteome</keyword>
<organism evidence="2 3">
    <name type="scientific">Mucuna pruriens</name>
    <name type="common">Velvet bean</name>
    <name type="synonym">Dolichos pruriens</name>
    <dbReference type="NCBI Taxonomy" id="157652"/>
    <lineage>
        <taxon>Eukaryota</taxon>
        <taxon>Viridiplantae</taxon>
        <taxon>Streptophyta</taxon>
        <taxon>Embryophyta</taxon>
        <taxon>Tracheophyta</taxon>
        <taxon>Spermatophyta</taxon>
        <taxon>Magnoliopsida</taxon>
        <taxon>eudicotyledons</taxon>
        <taxon>Gunneridae</taxon>
        <taxon>Pentapetalae</taxon>
        <taxon>rosids</taxon>
        <taxon>fabids</taxon>
        <taxon>Fabales</taxon>
        <taxon>Fabaceae</taxon>
        <taxon>Papilionoideae</taxon>
        <taxon>50 kb inversion clade</taxon>
        <taxon>NPAAA clade</taxon>
        <taxon>indigoferoid/millettioid clade</taxon>
        <taxon>Phaseoleae</taxon>
        <taxon>Mucuna</taxon>
    </lineage>
</organism>
<reference evidence="2" key="1">
    <citation type="submission" date="2018-05" db="EMBL/GenBank/DDBJ databases">
        <title>Draft genome of Mucuna pruriens seed.</title>
        <authorList>
            <person name="Nnadi N.E."/>
            <person name="Vos R."/>
            <person name="Hasami M.H."/>
            <person name="Devisetty U.K."/>
            <person name="Aguiy J.C."/>
        </authorList>
    </citation>
    <scope>NUCLEOTIDE SEQUENCE [LARGE SCALE GENOMIC DNA]</scope>
    <source>
        <strain evidence="2">JCA_2017</strain>
    </source>
</reference>
<accession>A0A371EZ20</accession>
<name>A0A371EZ20_MUCPR</name>
<keyword evidence="1" id="KW-1133">Transmembrane helix</keyword>
<dbReference type="AlphaFoldDB" id="A0A371EZ20"/>
<dbReference type="Proteomes" id="UP000257109">
    <property type="component" value="Unassembled WGS sequence"/>
</dbReference>
<sequence length="83" mass="9692">MISDLMTIYNSNILENKNINLVGNFFARDEGQFDRFKPINMNMNTHSHKHTLLLIPTTTIIVFNSIVICHLLSLILKRTYKKE</sequence>
<evidence type="ECO:0000256" key="1">
    <source>
        <dbReference type="SAM" id="Phobius"/>
    </source>
</evidence>